<evidence type="ECO:0000256" key="8">
    <source>
        <dbReference type="SAM" id="MobiDB-lite"/>
    </source>
</evidence>
<dbReference type="Gene3D" id="3.30.420.10">
    <property type="entry name" value="Ribonuclease H-like superfamily/Ribonuclease H"/>
    <property type="match status" value="2"/>
</dbReference>
<dbReference type="CDD" id="cd01647">
    <property type="entry name" value="RT_LTR"/>
    <property type="match status" value="1"/>
</dbReference>
<evidence type="ECO:0000256" key="6">
    <source>
        <dbReference type="ARBA" id="ARBA00022801"/>
    </source>
</evidence>
<dbReference type="PROSITE" id="PS50994">
    <property type="entry name" value="INTEGRASE"/>
    <property type="match status" value="1"/>
</dbReference>
<evidence type="ECO:0000256" key="3">
    <source>
        <dbReference type="ARBA" id="ARBA00022695"/>
    </source>
</evidence>
<evidence type="ECO:0000256" key="1">
    <source>
        <dbReference type="ARBA" id="ARBA00012493"/>
    </source>
</evidence>
<evidence type="ECO:0000256" key="2">
    <source>
        <dbReference type="ARBA" id="ARBA00022679"/>
    </source>
</evidence>
<feature type="compositionally biased region" description="Polar residues" evidence="8">
    <location>
        <begin position="810"/>
        <end position="830"/>
    </location>
</feature>
<organism evidence="11 12">
    <name type="scientific">Trichonephila clavipes</name>
    <name type="common">Golden silk orbweaver</name>
    <name type="synonym">Nephila clavipes</name>
    <dbReference type="NCBI Taxonomy" id="2585209"/>
    <lineage>
        <taxon>Eukaryota</taxon>
        <taxon>Metazoa</taxon>
        <taxon>Ecdysozoa</taxon>
        <taxon>Arthropoda</taxon>
        <taxon>Chelicerata</taxon>
        <taxon>Arachnida</taxon>
        <taxon>Araneae</taxon>
        <taxon>Araneomorphae</taxon>
        <taxon>Entelegynae</taxon>
        <taxon>Araneoidea</taxon>
        <taxon>Nephilidae</taxon>
        <taxon>Trichonephila</taxon>
    </lineage>
</organism>
<dbReference type="GO" id="GO:0015074">
    <property type="term" value="P:DNA integration"/>
    <property type="evidence" value="ECO:0007669"/>
    <property type="project" value="InterPro"/>
</dbReference>
<dbReference type="FunFam" id="1.10.340.70:FF:000001">
    <property type="entry name" value="Retrovirus-related Pol polyprotein from transposon gypsy-like Protein"/>
    <property type="match status" value="1"/>
</dbReference>
<evidence type="ECO:0000259" key="10">
    <source>
        <dbReference type="PROSITE" id="PS50994"/>
    </source>
</evidence>
<dbReference type="InterPro" id="IPR001584">
    <property type="entry name" value="Integrase_cat-core"/>
</dbReference>
<dbReference type="Gene3D" id="1.10.340.70">
    <property type="match status" value="1"/>
</dbReference>
<dbReference type="InterPro" id="IPR036397">
    <property type="entry name" value="RNaseH_sf"/>
</dbReference>
<protein>
    <recommendedName>
        <fullName evidence="1">RNA-directed DNA polymerase</fullName>
        <ecNumber evidence="1">2.7.7.49</ecNumber>
    </recommendedName>
</protein>
<dbReference type="FunFam" id="3.30.70.270:FF:000020">
    <property type="entry name" value="Transposon Tf2-6 polyprotein-like Protein"/>
    <property type="match status" value="1"/>
</dbReference>
<dbReference type="InterPro" id="IPR041373">
    <property type="entry name" value="RT_RNaseH"/>
</dbReference>
<feature type="domain" description="Integrase catalytic" evidence="10">
    <location>
        <begin position="553"/>
        <end position="720"/>
    </location>
</feature>
<dbReference type="PANTHER" id="PTHR37984">
    <property type="entry name" value="PROTEIN CBG26694"/>
    <property type="match status" value="1"/>
</dbReference>
<evidence type="ECO:0000259" key="9">
    <source>
        <dbReference type="PROSITE" id="PS50878"/>
    </source>
</evidence>
<dbReference type="AlphaFoldDB" id="A0A8X6RCV4"/>
<dbReference type="PROSITE" id="PS50878">
    <property type="entry name" value="RT_POL"/>
    <property type="match status" value="1"/>
</dbReference>
<dbReference type="EC" id="2.7.7.49" evidence="1"/>
<keyword evidence="2" id="KW-0808">Transferase</keyword>
<sequence>MLRDGTIGPINSPYASPVVLTRKKNDLPPDSPEAYRFAIDYRKLNGITKYPRYPLPVIDDLLTNIPHTNVMSTLDLRSGYFQLAISPRDIEKTAFITRNGTFAFLRMPFGLSGAAPNFQRAIDIILQPVIGRFVSVYMDDVIITSPSFKDHLDHLTQVFTLLRDAGLTLNKEKCHFARDKLKYLGLIISKEGIETYNKKIRAITEMKPPKNNREVSKFLGMTGWYQKFIPRYADICEPLYQLKKKGTKFNWSGEAQDSFDQIKRTLTEAPILQLLNFSEQFNLFTDASGVGIGAVLQQNQKPIAFASRTLNKAERNYTVTERECLAVIWALNKFKTYFGPLPVKVITDHAALTKLTNGKNLSSRMIRWALKLSEFNIEWEHRPGVQNVVADLLSRNPVDSVEGSQISCAALRALAINSREQFIKEQREDPELGHIYQYLENPDDGSVNATVCESWSQDFKLINGLLFYAKYFSNLGELRVYIPSSLRKDIMKEFHDLPLAGHLGKRKTYLKLRDTCCFPFMRKYIFEYVSTCDRCQKFNYKNALPAGRLMPIVSKYPNEIVTLDLLGPYPASRPERYKFILVISDHFTKWCELIPLRKASAHAIANAFFDNYIARYGAPISLISDNGPQFISDVFEHLSHRLDIKHMKTVTYRPQSNLTERVNRNLVQMIASFVEENHENWDQFLHEFAFALRTAVRVYRPRQSDTISSDSPVETLYDEQEVSHGSNRSHQGQFKEHRKTSSQESEGCRSRQGNTTREIPRNKRKINSTASKDQALKQSKICKKRSRQGSDHQDRKRRAPEQGQGVKRSIPSSISSRNYKFQKHNTSSPGVESIAGPSRLPDRRTATTTGGSRMEVSGRDNQTRQTRATTRGRNEQAEKPVRSNQTNTRRPCPYYLRSRIQEKDGIPEELSNIEINGIPGSTFRRRSLSMEALNGDPVHRI</sequence>
<keyword evidence="6" id="KW-0378">Hydrolase</keyword>
<comment type="caution">
    <text evidence="11">The sequence shown here is derived from an EMBL/GenBank/DDBJ whole genome shotgun (WGS) entry which is preliminary data.</text>
</comment>
<keyword evidence="3" id="KW-0548">Nucleotidyltransferase</keyword>
<reference evidence="11" key="1">
    <citation type="submission" date="2020-08" db="EMBL/GenBank/DDBJ databases">
        <title>Multicomponent nature underlies the extraordinary mechanical properties of spider dragline silk.</title>
        <authorList>
            <person name="Kono N."/>
            <person name="Nakamura H."/>
            <person name="Mori M."/>
            <person name="Yoshida Y."/>
            <person name="Ohtoshi R."/>
            <person name="Malay A.D."/>
            <person name="Moran D.A.P."/>
            <person name="Tomita M."/>
            <person name="Numata K."/>
            <person name="Arakawa K."/>
        </authorList>
    </citation>
    <scope>NUCLEOTIDE SEQUENCE</scope>
</reference>
<keyword evidence="4" id="KW-0540">Nuclease</keyword>
<evidence type="ECO:0000256" key="5">
    <source>
        <dbReference type="ARBA" id="ARBA00022759"/>
    </source>
</evidence>
<dbReference type="SUPFAM" id="SSF56672">
    <property type="entry name" value="DNA/RNA polymerases"/>
    <property type="match status" value="1"/>
</dbReference>
<feature type="region of interest" description="Disordered" evidence="8">
    <location>
        <begin position="702"/>
        <end position="890"/>
    </location>
</feature>
<dbReference type="GO" id="GO:0042575">
    <property type="term" value="C:DNA polymerase complex"/>
    <property type="evidence" value="ECO:0007669"/>
    <property type="project" value="UniProtKB-ARBA"/>
</dbReference>
<dbReference type="InterPro" id="IPR050951">
    <property type="entry name" value="Retrovirus_Pol_polyprotein"/>
</dbReference>
<dbReference type="CDD" id="cd09274">
    <property type="entry name" value="RNase_HI_RT_Ty3"/>
    <property type="match status" value="1"/>
</dbReference>
<dbReference type="Proteomes" id="UP000887159">
    <property type="component" value="Unassembled WGS sequence"/>
</dbReference>
<feature type="compositionally biased region" description="Basic and acidic residues" evidence="8">
    <location>
        <begin position="872"/>
        <end position="881"/>
    </location>
</feature>
<keyword evidence="12" id="KW-1185">Reference proteome</keyword>
<dbReference type="InterPro" id="IPR012337">
    <property type="entry name" value="RNaseH-like_sf"/>
</dbReference>
<dbReference type="GO" id="GO:0004519">
    <property type="term" value="F:endonuclease activity"/>
    <property type="evidence" value="ECO:0007669"/>
    <property type="project" value="UniProtKB-KW"/>
</dbReference>
<evidence type="ECO:0000256" key="4">
    <source>
        <dbReference type="ARBA" id="ARBA00022722"/>
    </source>
</evidence>
<dbReference type="PANTHER" id="PTHR37984:SF5">
    <property type="entry name" value="PROTEIN NYNRIN-LIKE"/>
    <property type="match status" value="1"/>
</dbReference>
<dbReference type="EMBL" id="BMAU01021046">
    <property type="protein sequence ID" value="GFX88050.1"/>
    <property type="molecule type" value="Genomic_DNA"/>
</dbReference>
<keyword evidence="5" id="KW-0255">Endonuclease</keyword>
<gene>
    <name evidence="11" type="primary">pol</name>
    <name evidence="11" type="ORF">TNCV_158681</name>
</gene>
<dbReference type="Pfam" id="PF17921">
    <property type="entry name" value="Integrase_H2C2"/>
    <property type="match status" value="1"/>
</dbReference>
<dbReference type="GO" id="GO:0003964">
    <property type="term" value="F:RNA-directed DNA polymerase activity"/>
    <property type="evidence" value="ECO:0007669"/>
    <property type="project" value="UniProtKB-KW"/>
</dbReference>
<feature type="compositionally biased region" description="Polar residues" evidence="8">
    <location>
        <begin position="723"/>
        <end position="732"/>
    </location>
</feature>
<evidence type="ECO:0000313" key="11">
    <source>
        <dbReference type="EMBL" id="GFX88050.1"/>
    </source>
</evidence>
<dbReference type="Pfam" id="PF17917">
    <property type="entry name" value="RT_RNaseH"/>
    <property type="match status" value="1"/>
</dbReference>
<feature type="compositionally biased region" description="Basic and acidic residues" evidence="8">
    <location>
        <begin position="733"/>
        <end position="749"/>
    </location>
</feature>
<dbReference type="Pfam" id="PF00078">
    <property type="entry name" value="RVT_1"/>
    <property type="match status" value="1"/>
</dbReference>
<dbReference type="Pfam" id="PF00665">
    <property type="entry name" value="rve"/>
    <property type="match status" value="1"/>
</dbReference>
<dbReference type="Gene3D" id="3.30.70.270">
    <property type="match status" value="2"/>
</dbReference>
<dbReference type="GO" id="GO:0016787">
    <property type="term" value="F:hydrolase activity"/>
    <property type="evidence" value="ECO:0007669"/>
    <property type="project" value="UniProtKB-KW"/>
</dbReference>
<evidence type="ECO:0000256" key="7">
    <source>
        <dbReference type="ARBA" id="ARBA00022918"/>
    </source>
</evidence>
<feature type="domain" description="Reverse transcriptase" evidence="9">
    <location>
        <begin position="1"/>
        <end position="188"/>
    </location>
</feature>
<name>A0A8X6RCV4_TRICX</name>
<dbReference type="InterPro" id="IPR000477">
    <property type="entry name" value="RT_dom"/>
</dbReference>
<dbReference type="Gene3D" id="3.10.10.10">
    <property type="entry name" value="HIV Type 1 Reverse Transcriptase, subunit A, domain 1"/>
    <property type="match status" value="1"/>
</dbReference>
<dbReference type="InterPro" id="IPR043502">
    <property type="entry name" value="DNA/RNA_pol_sf"/>
</dbReference>
<dbReference type="InterPro" id="IPR041588">
    <property type="entry name" value="Integrase_H2C2"/>
</dbReference>
<keyword evidence="7" id="KW-0695">RNA-directed DNA polymerase</keyword>
<evidence type="ECO:0000313" key="12">
    <source>
        <dbReference type="Proteomes" id="UP000887159"/>
    </source>
</evidence>
<dbReference type="SUPFAM" id="SSF53098">
    <property type="entry name" value="Ribonuclease H-like"/>
    <property type="match status" value="1"/>
</dbReference>
<accession>A0A8X6RCV4</accession>
<dbReference type="GO" id="GO:0003676">
    <property type="term" value="F:nucleic acid binding"/>
    <property type="evidence" value="ECO:0007669"/>
    <property type="project" value="InterPro"/>
</dbReference>
<proteinExistence type="predicted"/>
<dbReference type="InterPro" id="IPR043128">
    <property type="entry name" value="Rev_trsase/Diguanyl_cyclase"/>
</dbReference>